<proteinExistence type="predicted"/>
<comment type="caution">
    <text evidence="2">The sequence shown here is derived from an EMBL/GenBank/DDBJ whole genome shotgun (WGS) entry which is preliminary data.</text>
</comment>
<name>A0A5D0RDA9_9FLAO</name>
<dbReference type="PANTHER" id="PTHR11575:SF24">
    <property type="entry name" value="5'-NUCLEOTIDASE"/>
    <property type="match status" value="1"/>
</dbReference>
<evidence type="ECO:0000259" key="1">
    <source>
        <dbReference type="Pfam" id="PF02872"/>
    </source>
</evidence>
<dbReference type="InterPro" id="IPR006179">
    <property type="entry name" value="5_nucleotidase/apyrase"/>
</dbReference>
<dbReference type="RefSeq" id="WP_148403393.1">
    <property type="nucleotide sequence ID" value="NZ_VSKK01000001.1"/>
</dbReference>
<dbReference type="GO" id="GO:0016787">
    <property type="term" value="F:hydrolase activity"/>
    <property type="evidence" value="ECO:0007669"/>
    <property type="project" value="InterPro"/>
</dbReference>
<dbReference type="Proteomes" id="UP000323720">
    <property type="component" value="Unassembled WGS sequence"/>
</dbReference>
<reference evidence="2 3" key="1">
    <citation type="submission" date="2019-08" db="EMBL/GenBank/DDBJ databases">
        <title>Genomes of Antarctic Bizionia species.</title>
        <authorList>
            <person name="Bowman J.P."/>
        </authorList>
    </citation>
    <scope>NUCLEOTIDE SEQUENCE [LARGE SCALE GENOMIC DNA]</scope>
    <source>
        <strain evidence="2 3">ADA-4</strain>
    </source>
</reference>
<dbReference type="AlphaFoldDB" id="A0A5D0RDA9"/>
<dbReference type="InterPro" id="IPR008334">
    <property type="entry name" value="5'-Nucleotdase_C"/>
</dbReference>
<dbReference type="OrthoDB" id="4762412at2"/>
<dbReference type="Pfam" id="PF02872">
    <property type="entry name" value="5_nucleotid_C"/>
    <property type="match status" value="1"/>
</dbReference>
<accession>A0A5D0RDA9</accession>
<gene>
    <name evidence="2" type="ORF">ES674_07890</name>
</gene>
<dbReference type="Gene3D" id="3.90.780.10">
    <property type="entry name" value="5'-Nucleotidase, C-terminal domain"/>
    <property type="match status" value="1"/>
</dbReference>
<dbReference type="PANTHER" id="PTHR11575">
    <property type="entry name" value="5'-NUCLEOTIDASE-RELATED"/>
    <property type="match status" value="1"/>
</dbReference>
<dbReference type="InterPro" id="IPR036907">
    <property type="entry name" value="5'-Nucleotdase_C_sf"/>
</dbReference>
<organism evidence="2 3">
    <name type="scientific">Bizionia myxarmorum</name>
    <dbReference type="NCBI Taxonomy" id="291186"/>
    <lineage>
        <taxon>Bacteria</taxon>
        <taxon>Pseudomonadati</taxon>
        <taxon>Bacteroidota</taxon>
        <taxon>Flavobacteriia</taxon>
        <taxon>Flavobacteriales</taxon>
        <taxon>Flavobacteriaceae</taxon>
        <taxon>Bizionia</taxon>
    </lineage>
</organism>
<dbReference type="GO" id="GO:0030288">
    <property type="term" value="C:outer membrane-bounded periplasmic space"/>
    <property type="evidence" value="ECO:0007669"/>
    <property type="project" value="TreeGrafter"/>
</dbReference>
<evidence type="ECO:0000313" key="3">
    <source>
        <dbReference type="Proteomes" id="UP000323720"/>
    </source>
</evidence>
<evidence type="ECO:0000313" key="2">
    <source>
        <dbReference type="EMBL" id="TYB79660.1"/>
    </source>
</evidence>
<feature type="domain" description="5'-Nucleotidase C-terminal" evidence="1">
    <location>
        <begin position="79"/>
        <end position="213"/>
    </location>
</feature>
<keyword evidence="3" id="KW-1185">Reference proteome</keyword>
<protein>
    <recommendedName>
        <fullName evidence="1">5'-Nucleotidase C-terminal domain-containing protein</fullName>
    </recommendedName>
</protein>
<sequence>MKSQHLLIVLIAFLLFNCKQDAWQLHRIQGAQININDTLQPDADIEAFIKPYREHVNRDLDSMLSYAPETYSKSDGEFNTAIGNLFADAVYEQSNPVFLKRTGKNIDMVLLNHGGIRAIISKGPVTARTAFEIMPFENSIVVVGIKGSQVNELVKYLSKAKRAHPISKLHVVLNKDYEILEADISGVVIDTSKTYYVATNDYLYSGGDHMTFFQPEESLDVLDYKIRNALLDYFKTKDTINPVIDNRFIKLNK</sequence>
<dbReference type="PRINTS" id="PR01607">
    <property type="entry name" value="APYRASEFAMLY"/>
</dbReference>
<dbReference type="EMBL" id="VSKK01000001">
    <property type="protein sequence ID" value="TYB79660.1"/>
    <property type="molecule type" value="Genomic_DNA"/>
</dbReference>
<dbReference type="GO" id="GO:0009166">
    <property type="term" value="P:nucleotide catabolic process"/>
    <property type="evidence" value="ECO:0007669"/>
    <property type="project" value="InterPro"/>
</dbReference>
<dbReference type="SUPFAM" id="SSF55816">
    <property type="entry name" value="5'-nucleotidase (syn. UDP-sugar hydrolase), C-terminal domain"/>
    <property type="match status" value="1"/>
</dbReference>